<evidence type="ECO:0000313" key="2">
    <source>
        <dbReference type="Proteomes" id="UP000241203"/>
    </source>
</evidence>
<evidence type="ECO:0008006" key="3">
    <source>
        <dbReference type="Google" id="ProtNLM"/>
    </source>
</evidence>
<name>A0A2P8H101_9MICO</name>
<evidence type="ECO:0000313" key="1">
    <source>
        <dbReference type="EMBL" id="PSL39892.1"/>
    </source>
</evidence>
<dbReference type="Proteomes" id="UP000241203">
    <property type="component" value="Unassembled WGS sequence"/>
</dbReference>
<gene>
    <name evidence="1" type="ORF">CLV49_3547</name>
</gene>
<protein>
    <recommendedName>
        <fullName evidence="3">Bacteriocin biosynthesis cyclodehydratase domain-containing protein</fullName>
    </recommendedName>
</protein>
<dbReference type="Gene3D" id="3.40.50.720">
    <property type="entry name" value="NAD(P)-binding Rossmann-like Domain"/>
    <property type="match status" value="1"/>
</dbReference>
<dbReference type="AlphaFoldDB" id="A0A2P8H101"/>
<accession>A0A2P8H101</accession>
<proteinExistence type="predicted"/>
<dbReference type="EMBL" id="PYAU01000001">
    <property type="protein sequence ID" value="PSL39892.1"/>
    <property type="molecule type" value="Genomic_DNA"/>
</dbReference>
<comment type="caution">
    <text evidence="1">The sequence shown here is derived from an EMBL/GenBank/DDBJ whole genome shotgun (WGS) entry which is preliminary data.</text>
</comment>
<sequence>MILRIDPTRSLVWRTPTTLQIGLGASAVVLENVAALDERLVSALLVGTTREALAVVATQVGGTPTDAASLIRRLEPAFVPPHVVPRSRALRLAIDGRGATAEKIAELAALDGISVVAHPDDADVAVIVGQYTIAPSRYAVWLGRDIDHLAVVHGDDSTVVGPFVQPGRGPCLYCRDRARVDDDGAWPVIASQLDGRPSPRETGATVSEIAALAVRLVVAHDTRSVDPLVDRAMEISAAPFPVVRRYRVHPECGCRSPQGNATVHAASSIVRRTRPTRPAVDDVPA</sequence>
<organism evidence="1 2">
    <name type="scientific">Labedella gwakjiensis</name>
    <dbReference type="NCBI Taxonomy" id="390269"/>
    <lineage>
        <taxon>Bacteria</taxon>
        <taxon>Bacillati</taxon>
        <taxon>Actinomycetota</taxon>
        <taxon>Actinomycetes</taxon>
        <taxon>Micrococcales</taxon>
        <taxon>Microbacteriaceae</taxon>
        <taxon>Labedella</taxon>
    </lineage>
</organism>
<reference evidence="1 2" key="1">
    <citation type="submission" date="2018-03" db="EMBL/GenBank/DDBJ databases">
        <title>Genomic Encyclopedia of Archaeal and Bacterial Type Strains, Phase II (KMG-II): from individual species to whole genera.</title>
        <authorList>
            <person name="Goeker M."/>
        </authorList>
    </citation>
    <scope>NUCLEOTIDE SEQUENCE [LARGE SCALE GENOMIC DNA]</scope>
    <source>
        <strain evidence="1 2">DSM 21548</strain>
    </source>
</reference>